<dbReference type="Proteomes" id="UP000756530">
    <property type="component" value="Unassembled WGS sequence"/>
</dbReference>
<dbReference type="EMBL" id="JAHUZE010000001">
    <property type="protein sequence ID" value="MBV7378340.1"/>
    <property type="molecule type" value="Genomic_DNA"/>
</dbReference>
<keyword evidence="3" id="KW-1185">Reference proteome</keyword>
<feature type="domain" description="PAS fold-3" evidence="1">
    <location>
        <begin position="42"/>
        <end position="107"/>
    </location>
</feature>
<protein>
    <submittedName>
        <fullName evidence="2">PAS domain-containing protein</fullName>
    </submittedName>
</protein>
<evidence type="ECO:0000259" key="1">
    <source>
        <dbReference type="Pfam" id="PF08447"/>
    </source>
</evidence>
<sequence length="407" mass="45856">MSFLEKRNELRPSSGEAPFDVGEVFFSRTDERGVVKSGNYVFRRVAHYDWDELEGAPHKLIRHPDMPRAVFWLLWETIKAGRPVGAYVKNRAKDGLHYWVYAVIAPIEGGYLSARIKPTSPMLATVEDLYADLRRRENDERLDPGKSAEELLDRIRDLGFPSYEGFSTHALAEELIARDVLLDTTVSGRTHAMNRTLQHAEQLKIESEALAADFNAMATVPHNLRVIASRIEATGGPISTLSKNYGSMSRDMSDWFEANVIGENSNFAGIKTSVTTSLFIHGMSRILVECDRQLEFERRKLGHLDIDEERTILRSLVAHYTDKAASARDHVLDESRRILAACEKMDRHVLGLSTTRVMCKIESARSTTAGDSLGDIIAQLKVFQDRISARLDQIIRLGREIQDSLGN</sequence>
<comment type="caution">
    <text evidence="2">The sequence shown here is derived from an EMBL/GenBank/DDBJ whole genome shotgun (WGS) entry which is preliminary data.</text>
</comment>
<gene>
    <name evidence="2" type="ORF">KJP28_05345</name>
</gene>
<organism evidence="2 3">
    <name type="scientific">Maritimibacter dapengensis</name>
    <dbReference type="NCBI Taxonomy" id="2836868"/>
    <lineage>
        <taxon>Bacteria</taxon>
        <taxon>Pseudomonadati</taxon>
        <taxon>Pseudomonadota</taxon>
        <taxon>Alphaproteobacteria</taxon>
        <taxon>Rhodobacterales</taxon>
        <taxon>Roseobacteraceae</taxon>
        <taxon>Maritimibacter</taxon>
    </lineage>
</organism>
<dbReference type="InterPro" id="IPR013655">
    <property type="entry name" value="PAS_fold_3"/>
</dbReference>
<reference evidence="2 3" key="1">
    <citation type="submission" date="2021-05" db="EMBL/GenBank/DDBJ databases">
        <title>Culturable bacteria isolated from Daya Bay.</title>
        <authorList>
            <person name="Zheng W."/>
            <person name="Yu S."/>
            <person name="Huang Y."/>
        </authorList>
    </citation>
    <scope>NUCLEOTIDE SEQUENCE [LARGE SCALE GENOMIC DNA]</scope>
    <source>
        <strain evidence="2 3">DP4N28-5</strain>
    </source>
</reference>
<evidence type="ECO:0000313" key="2">
    <source>
        <dbReference type="EMBL" id="MBV7378340.1"/>
    </source>
</evidence>
<dbReference type="RefSeq" id="WP_218391307.1">
    <property type="nucleotide sequence ID" value="NZ_JAHUZE010000001.1"/>
</dbReference>
<name>A0ABS6SZC9_9RHOB</name>
<accession>A0ABS6SZC9</accession>
<evidence type="ECO:0000313" key="3">
    <source>
        <dbReference type="Proteomes" id="UP000756530"/>
    </source>
</evidence>
<proteinExistence type="predicted"/>
<dbReference type="Pfam" id="PF08447">
    <property type="entry name" value="PAS_3"/>
    <property type="match status" value="1"/>
</dbReference>